<keyword evidence="3 4" id="KW-0687">Ribonucleoprotein</keyword>
<dbReference type="GO" id="GO:0005840">
    <property type="term" value="C:ribosome"/>
    <property type="evidence" value="ECO:0007669"/>
    <property type="project" value="UniProtKB-KW"/>
</dbReference>
<dbReference type="PANTHER" id="PTHR11843">
    <property type="entry name" value="40S RIBOSOMAL PROTEIN S12"/>
    <property type="match status" value="1"/>
</dbReference>
<evidence type="ECO:0000313" key="8">
    <source>
        <dbReference type="EMBL" id="KAG9393876.1"/>
    </source>
</evidence>
<reference evidence="8" key="1">
    <citation type="submission" date="2021-05" db="EMBL/GenBank/DDBJ databases">
        <title>A free-living protist that lacks canonical eukaryotic 1 DNA replication and segregation systems.</title>
        <authorList>
            <person name="Salas-Leiva D.E."/>
            <person name="Tromer E.C."/>
            <person name="Curtis B.A."/>
            <person name="Jerlstrom-Hultqvist J."/>
            <person name="Kolisko M."/>
            <person name="Yi Z."/>
            <person name="Salas-Leiva J.S."/>
            <person name="Gallot-Lavallee L."/>
            <person name="Kops G.J.P.L."/>
            <person name="Archibald J.M."/>
            <person name="Simpson A.G.B."/>
            <person name="Roger A.J."/>
        </authorList>
    </citation>
    <scope>NUCLEOTIDE SEQUENCE</scope>
    <source>
        <strain evidence="8">BICM</strain>
    </source>
</reference>
<dbReference type="Proteomes" id="UP000717585">
    <property type="component" value="Unassembled WGS sequence"/>
</dbReference>
<organism evidence="8 9">
    <name type="scientific">Carpediemonas membranifera</name>
    <dbReference type="NCBI Taxonomy" id="201153"/>
    <lineage>
        <taxon>Eukaryota</taxon>
        <taxon>Metamonada</taxon>
        <taxon>Carpediemonas-like organisms</taxon>
        <taxon>Carpediemonas</taxon>
    </lineage>
</organism>
<evidence type="ECO:0000256" key="1">
    <source>
        <dbReference type="ARBA" id="ARBA00005824"/>
    </source>
</evidence>
<evidence type="ECO:0000313" key="7">
    <source>
        <dbReference type="EMBL" id="KAG9393871.1"/>
    </source>
</evidence>
<dbReference type="GO" id="GO:0006412">
    <property type="term" value="P:translation"/>
    <property type="evidence" value="ECO:0007669"/>
    <property type="project" value="InterPro"/>
</dbReference>
<dbReference type="InterPro" id="IPR047860">
    <property type="entry name" value="Ribosomal_eS12_CS"/>
</dbReference>
<evidence type="ECO:0000256" key="2">
    <source>
        <dbReference type="ARBA" id="ARBA00022980"/>
    </source>
</evidence>
<dbReference type="InterPro" id="IPR004038">
    <property type="entry name" value="Ribosomal_eL8/eL30/eS12/Gad45"/>
</dbReference>
<keyword evidence="9" id="KW-1185">Reference proteome</keyword>
<dbReference type="PROSITE" id="PS01189">
    <property type="entry name" value="RIBOSOMAL_S12E"/>
    <property type="match status" value="1"/>
</dbReference>
<dbReference type="AlphaFoldDB" id="A0A8J6BXV7"/>
<dbReference type="Gene3D" id="3.30.1330.30">
    <property type="match status" value="1"/>
</dbReference>
<name>A0A8J6BXV7_9EUKA</name>
<proteinExistence type="inferred from homology"/>
<dbReference type="GO" id="GO:1990904">
    <property type="term" value="C:ribonucleoprotein complex"/>
    <property type="evidence" value="ECO:0007669"/>
    <property type="project" value="UniProtKB-KW"/>
</dbReference>
<dbReference type="EMBL" id="JAHDYR010000020">
    <property type="protein sequence ID" value="KAG9393876.1"/>
    <property type="molecule type" value="Genomic_DNA"/>
</dbReference>
<evidence type="ECO:0000313" key="9">
    <source>
        <dbReference type="Proteomes" id="UP000717585"/>
    </source>
</evidence>
<sequence length="139" mass="15195">MDAETPVQTVETTEVSPVTYEPMEALREVMKSARFTDGLLRGLREVAKAVDSKRAVICLLAADCDNQQYTKLVTALCKDREVPLMQVESKKTLGEWAGLCRFNEEGEACKVVACSSACLTNWGEDTAALAALKGHIKNL</sequence>
<dbReference type="Pfam" id="PF01248">
    <property type="entry name" value="Ribosomal_L7Ae"/>
    <property type="match status" value="1"/>
</dbReference>
<dbReference type="EMBL" id="JAHDYR010000020">
    <property type="protein sequence ID" value="KAG9393871.1"/>
    <property type="molecule type" value="Genomic_DNA"/>
</dbReference>
<evidence type="ECO:0000259" key="5">
    <source>
        <dbReference type="Pfam" id="PF01248"/>
    </source>
</evidence>
<protein>
    <recommendedName>
        <fullName evidence="4">40S ribosomal protein S12</fullName>
    </recommendedName>
</protein>
<dbReference type="EMBL" id="JAHDYR010000062">
    <property type="protein sequence ID" value="KAG9390710.1"/>
    <property type="molecule type" value="Genomic_DNA"/>
</dbReference>
<dbReference type="PRINTS" id="PR00972">
    <property type="entry name" value="RIBSOMALS12E"/>
</dbReference>
<gene>
    <name evidence="7" type="ORF">J8273_4735</name>
    <name evidence="8" type="ORF">J8273_4740</name>
    <name evidence="6" type="ORF">J8273_6950</name>
</gene>
<dbReference type="SUPFAM" id="SSF55315">
    <property type="entry name" value="L30e-like"/>
    <property type="match status" value="1"/>
</dbReference>
<dbReference type="InterPro" id="IPR000530">
    <property type="entry name" value="Ribosomal_eS12"/>
</dbReference>
<evidence type="ECO:0000313" key="6">
    <source>
        <dbReference type="EMBL" id="KAG9390710.1"/>
    </source>
</evidence>
<dbReference type="GO" id="GO:0003735">
    <property type="term" value="F:structural constituent of ribosome"/>
    <property type="evidence" value="ECO:0007669"/>
    <property type="project" value="InterPro"/>
</dbReference>
<comment type="caution">
    <text evidence="8">The sequence shown here is derived from an EMBL/GenBank/DDBJ whole genome shotgun (WGS) entry which is preliminary data.</text>
</comment>
<dbReference type="InterPro" id="IPR029064">
    <property type="entry name" value="Ribosomal_eL30-like_sf"/>
</dbReference>
<evidence type="ECO:0000256" key="4">
    <source>
        <dbReference type="RuleBase" id="RU000670"/>
    </source>
</evidence>
<feature type="domain" description="Ribosomal protein eL8/eL30/eS12/Gadd45" evidence="5">
    <location>
        <begin position="25"/>
        <end position="117"/>
    </location>
</feature>
<dbReference type="OrthoDB" id="10249311at2759"/>
<accession>A0A8J6BXV7</accession>
<evidence type="ECO:0000256" key="3">
    <source>
        <dbReference type="ARBA" id="ARBA00023274"/>
    </source>
</evidence>
<comment type="similarity">
    <text evidence="1 4">Belongs to the eukaryotic ribosomal protein eS12 family.</text>
</comment>
<keyword evidence="2 4" id="KW-0689">Ribosomal protein</keyword>